<sequence length="167" mass="19759">MQLLIHLIQNRLYYTEGKFLPVRQEHMKAVLTLAEGRVDDEIKAIQKEVKDTWSRKYKLESAMESQIASYDEEMTALQEKYDELKKTFDNEKEQMEGYQEKMATLWIEHEEMLTQEEAERERQRAADARDAAVTEACRVISAYARAFLARRAAATAITSHRRRRERR</sequence>
<gene>
    <name evidence="2" type="ORF">TASK_LOCUS7134</name>
</gene>
<reference evidence="2 3" key="2">
    <citation type="submission" date="2018-11" db="EMBL/GenBank/DDBJ databases">
        <authorList>
            <consortium name="Pathogen Informatics"/>
        </authorList>
    </citation>
    <scope>NUCLEOTIDE SEQUENCE [LARGE SCALE GENOMIC DNA]</scope>
</reference>
<dbReference type="EMBL" id="UYRS01018579">
    <property type="protein sequence ID" value="VDK37925.1"/>
    <property type="molecule type" value="Genomic_DNA"/>
</dbReference>
<dbReference type="OrthoDB" id="536093at2759"/>
<name>A0A158R9E8_TAEAS</name>
<organism evidence="4">
    <name type="scientific">Taenia asiatica</name>
    <name type="common">Asian tapeworm</name>
    <dbReference type="NCBI Taxonomy" id="60517"/>
    <lineage>
        <taxon>Eukaryota</taxon>
        <taxon>Metazoa</taxon>
        <taxon>Spiralia</taxon>
        <taxon>Lophotrochozoa</taxon>
        <taxon>Platyhelminthes</taxon>
        <taxon>Cestoda</taxon>
        <taxon>Eucestoda</taxon>
        <taxon>Cyclophyllidea</taxon>
        <taxon>Taeniidae</taxon>
        <taxon>Taenia</taxon>
    </lineage>
</organism>
<feature type="coiled-coil region" evidence="1">
    <location>
        <begin position="60"/>
        <end position="135"/>
    </location>
</feature>
<dbReference type="Proteomes" id="UP000282613">
    <property type="component" value="Unassembled WGS sequence"/>
</dbReference>
<keyword evidence="3" id="KW-1185">Reference proteome</keyword>
<protein>
    <submittedName>
        <fullName evidence="4">Dynein regulatory complex protein 10</fullName>
    </submittedName>
</protein>
<keyword evidence="1" id="KW-0175">Coiled coil</keyword>
<evidence type="ECO:0000313" key="3">
    <source>
        <dbReference type="Proteomes" id="UP000282613"/>
    </source>
</evidence>
<evidence type="ECO:0000313" key="4">
    <source>
        <dbReference type="WBParaSite" id="TASK_0000713301-mRNA-1"/>
    </source>
</evidence>
<accession>A0A158R9E8</accession>
<reference evidence="4" key="1">
    <citation type="submission" date="2016-04" db="UniProtKB">
        <authorList>
            <consortium name="WormBaseParasite"/>
        </authorList>
    </citation>
    <scope>IDENTIFICATION</scope>
</reference>
<evidence type="ECO:0000256" key="1">
    <source>
        <dbReference type="SAM" id="Coils"/>
    </source>
</evidence>
<dbReference type="WBParaSite" id="TASK_0000713301-mRNA-1">
    <property type="protein sequence ID" value="TASK_0000713301-mRNA-1"/>
    <property type="gene ID" value="TASK_0000713301"/>
</dbReference>
<proteinExistence type="predicted"/>
<dbReference type="AlphaFoldDB" id="A0A158R9E8"/>
<evidence type="ECO:0000313" key="2">
    <source>
        <dbReference type="EMBL" id="VDK37925.1"/>
    </source>
</evidence>